<dbReference type="Proteomes" id="UP001208041">
    <property type="component" value="Unassembled WGS sequence"/>
</dbReference>
<feature type="transmembrane region" description="Helical" evidence="1">
    <location>
        <begin position="136"/>
        <end position="154"/>
    </location>
</feature>
<comment type="caution">
    <text evidence="3">The sequence shown here is derived from an EMBL/GenBank/DDBJ whole genome shotgun (WGS) entry which is preliminary data.</text>
</comment>
<dbReference type="AlphaFoldDB" id="A0AAE3IZ91"/>
<evidence type="ECO:0000313" key="3">
    <source>
        <dbReference type="EMBL" id="MCV6824808.1"/>
    </source>
</evidence>
<dbReference type="EMBL" id="JAOYFC010000002">
    <property type="protein sequence ID" value="MCV6824808.1"/>
    <property type="molecule type" value="Genomic_DNA"/>
</dbReference>
<feature type="transmembrane region" description="Helical" evidence="1">
    <location>
        <begin position="40"/>
        <end position="63"/>
    </location>
</feature>
<keyword evidence="4" id="KW-1185">Reference proteome</keyword>
<dbReference type="RefSeq" id="WP_263953660.1">
    <property type="nucleotide sequence ID" value="NZ_JAOYFC010000002.1"/>
</dbReference>
<protein>
    <submittedName>
        <fullName evidence="3">Tripartite tricarboxylate transporter TctB family protein</fullName>
    </submittedName>
</protein>
<proteinExistence type="predicted"/>
<name>A0AAE3IZ91_9RHOB</name>
<feature type="domain" description="DUF1468" evidence="2">
    <location>
        <begin position="10"/>
        <end position="159"/>
    </location>
</feature>
<evidence type="ECO:0000313" key="4">
    <source>
        <dbReference type="Proteomes" id="UP001208041"/>
    </source>
</evidence>
<evidence type="ECO:0000259" key="2">
    <source>
        <dbReference type="Pfam" id="PF07331"/>
    </source>
</evidence>
<sequence length="159" mass="17308">MLRMKTADVVTGLVLCILGIAMVIGGYTMDRLEIRSIHPASIPGLVPMILGVLLAICGALLTFTSLNKSYKFDIDVDDPKMLFTALGLCLGFALVLLGWIPFAIATFIFITLASYFFRESRGETTKDKALTFAKSIAFAAIMSAAISALFRYAFLVRLP</sequence>
<reference evidence="3" key="1">
    <citation type="submission" date="2022-10" db="EMBL/GenBank/DDBJ databases">
        <authorList>
            <person name="Yue Y."/>
        </authorList>
    </citation>
    <scope>NUCLEOTIDE SEQUENCE</scope>
    <source>
        <strain evidence="3">Z654</strain>
    </source>
</reference>
<keyword evidence="1" id="KW-0812">Transmembrane</keyword>
<dbReference type="InterPro" id="IPR009936">
    <property type="entry name" value="DUF1468"/>
</dbReference>
<dbReference type="Pfam" id="PF07331">
    <property type="entry name" value="TctB"/>
    <property type="match status" value="1"/>
</dbReference>
<feature type="transmembrane region" description="Helical" evidence="1">
    <location>
        <begin position="6"/>
        <end position="28"/>
    </location>
</feature>
<accession>A0AAE3IZ91</accession>
<organism evidence="3 4">
    <name type="scientific">Halocynthiibacter halioticoli</name>
    <dbReference type="NCBI Taxonomy" id="2986804"/>
    <lineage>
        <taxon>Bacteria</taxon>
        <taxon>Pseudomonadati</taxon>
        <taxon>Pseudomonadota</taxon>
        <taxon>Alphaproteobacteria</taxon>
        <taxon>Rhodobacterales</taxon>
        <taxon>Paracoccaceae</taxon>
        <taxon>Halocynthiibacter</taxon>
    </lineage>
</organism>
<evidence type="ECO:0000256" key="1">
    <source>
        <dbReference type="SAM" id="Phobius"/>
    </source>
</evidence>
<keyword evidence="1" id="KW-1133">Transmembrane helix</keyword>
<keyword evidence="1" id="KW-0472">Membrane</keyword>
<gene>
    <name evidence="3" type="ORF">OH136_09600</name>
</gene>
<feature type="transmembrane region" description="Helical" evidence="1">
    <location>
        <begin position="83"/>
        <end position="116"/>
    </location>
</feature>